<dbReference type="SMART" id="SM00717">
    <property type="entry name" value="SANT"/>
    <property type="match status" value="2"/>
</dbReference>
<keyword evidence="2" id="KW-0677">Repeat</keyword>
<dbReference type="KEGG" id="mnt:21396673"/>
<dbReference type="eggNOG" id="KOG0048">
    <property type="taxonomic scope" value="Eukaryota"/>
</dbReference>
<evidence type="ECO:0000259" key="7">
    <source>
        <dbReference type="PROSITE" id="PS50090"/>
    </source>
</evidence>
<keyword evidence="5" id="KW-0804">Transcription</keyword>
<dbReference type="InterPro" id="IPR017930">
    <property type="entry name" value="Myb_dom"/>
</dbReference>
<comment type="subcellular location">
    <subcellularLocation>
        <location evidence="1">Nucleus</location>
    </subcellularLocation>
</comment>
<organism evidence="9 10">
    <name type="scientific">Morus notabilis</name>
    <dbReference type="NCBI Taxonomy" id="981085"/>
    <lineage>
        <taxon>Eukaryota</taxon>
        <taxon>Viridiplantae</taxon>
        <taxon>Streptophyta</taxon>
        <taxon>Embryophyta</taxon>
        <taxon>Tracheophyta</taxon>
        <taxon>Spermatophyta</taxon>
        <taxon>Magnoliopsida</taxon>
        <taxon>eudicotyledons</taxon>
        <taxon>Gunneridae</taxon>
        <taxon>Pentapetalae</taxon>
        <taxon>rosids</taxon>
        <taxon>fabids</taxon>
        <taxon>Rosales</taxon>
        <taxon>Moraceae</taxon>
        <taxon>Moreae</taxon>
        <taxon>Morus</taxon>
    </lineage>
</organism>
<accession>W9R0I3</accession>
<sequence>MESSQRDDKVKGPWSHEEDELLQSLVQRYGPRNWSIISRSIPGRSGKSCRLRWCNQLSPEVQHRPFSAEEDDIIVHAHAKYGNKWATIARLLNGRTDNAIKNHWNSTLKRKCSSAIDDGVMLLDAELSILRPRKRLASAPPASFSGLCYSSSSPSGSDASDSAAPVTSLPRVFWPGARTGAILPPSTQVESPSQKDNKIIVNDSFSEPSTLLTLSMPGTGSVECPNRDSDPHREVKTTSAQQEKKNAISFGLEFLSLMQEMIRKEVRDYMADIEKNLEVSRSEGVRNVGVKRIGITKLDCEKVLKHFEEN</sequence>
<dbReference type="FunFam" id="1.10.10.60:FF:000060">
    <property type="entry name" value="MYB transcription factor"/>
    <property type="match status" value="1"/>
</dbReference>
<dbReference type="InterPro" id="IPR009057">
    <property type="entry name" value="Homeodomain-like_sf"/>
</dbReference>
<dbReference type="GO" id="GO:0005634">
    <property type="term" value="C:nucleus"/>
    <property type="evidence" value="ECO:0007669"/>
    <property type="project" value="UniProtKB-SubCell"/>
</dbReference>
<feature type="domain" description="HTH myb-type" evidence="8">
    <location>
        <begin position="6"/>
        <end position="57"/>
    </location>
</feature>
<evidence type="ECO:0000256" key="1">
    <source>
        <dbReference type="ARBA" id="ARBA00004123"/>
    </source>
</evidence>
<keyword evidence="3" id="KW-0805">Transcription regulation</keyword>
<dbReference type="Proteomes" id="UP000030645">
    <property type="component" value="Unassembled WGS sequence"/>
</dbReference>
<evidence type="ECO:0000259" key="8">
    <source>
        <dbReference type="PROSITE" id="PS51294"/>
    </source>
</evidence>
<evidence type="ECO:0000256" key="5">
    <source>
        <dbReference type="ARBA" id="ARBA00023163"/>
    </source>
</evidence>
<gene>
    <name evidence="9" type="ORF">L484_013501</name>
</gene>
<dbReference type="FunFam" id="1.10.10.60:FF:000344">
    <property type="entry name" value="Transcription factor MYB44"/>
    <property type="match status" value="1"/>
</dbReference>
<keyword evidence="10" id="KW-1185">Reference proteome</keyword>
<evidence type="ECO:0000313" key="10">
    <source>
        <dbReference type="Proteomes" id="UP000030645"/>
    </source>
</evidence>
<reference evidence="10" key="1">
    <citation type="submission" date="2013-01" db="EMBL/GenBank/DDBJ databases">
        <title>Draft Genome Sequence of a Mulberry Tree, Morus notabilis C.K. Schneid.</title>
        <authorList>
            <person name="He N."/>
            <person name="Zhao S."/>
        </authorList>
    </citation>
    <scope>NUCLEOTIDE SEQUENCE</scope>
</reference>
<dbReference type="CDD" id="cd00167">
    <property type="entry name" value="SANT"/>
    <property type="match status" value="2"/>
</dbReference>
<dbReference type="GO" id="GO:0000981">
    <property type="term" value="F:DNA-binding transcription factor activity, RNA polymerase II-specific"/>
    <property type="evidence" value="ECO:0007669"/>
    <property type="project" value="TreeGrafter"/>
</dbReference>
<evidence type="ECO:0000256" key="6">
    <source>
        <dbReference type="ARBA" id="ARBA00023242"/>
    </source>
</evidence>
<name>W9R0I3_9ROSA</name>
<dbReference type="Gene3D" id="1.10.10.60">
    <property type="entry name" value="Homeodomain-like"/>
    <property type="match status" value="2"/>
</dbReference>
<proteinExistence type="predicted"/>
<dbReference type="PANTHER" id="PTHR45614">
    <property type="entry name" value="MYB PROTEIN-RELATED"/>
    <property type="match status" value="1"/>
</dbReference>
<dbReference type="AlphaFoldDB" id="W9R0I3"/>
<evidence type="ECO:0000256" key="4">
    <source>
        <dbReference type="ARBA" id="ARBA00023125"/>
    </source>
</evidence>
<dbReference type="Pfam" id="PF00249">
    <property type="entry name" value="Myb_DNA-binding"/>
    <property type="match status" value="2"/>
</dbReference>
<feature type="domain" description="HTH myb-type" evidence="8">
    <location>
        <begin position="58"/>
        <end position="112"/>
    </location>
</feature>
<feature type="domain" description="Myb-like" evidence="7">
    <location>
        <begin position="58"/>
        <end position="108"/>
    </location>
</feature>
<dbReference type="InterPro" id="IPR050560">
    <property type="entry name" value="MYB_TF"/>
</dbReference>
<dbReference type="SUPFAM" id="SSF46689">
    <property type="entry name" value="Homeodomain-like"/>
    <property type="match status" value="1"/>
</dbReference>
<evidence type="ECO:0000313" key="9">
    <source>
        <dbReference type="EMBL" id="EXB50409.1"/>
    </source>
</evidence>
<dbReference type="PROSITE" id="PS51294">
    <property type="entry name" value="HTH_MYB"/>
    <property type="match status" value="2"/>
</dbReference>
<dbReference type="GO" id="GO:0000978">
    <property type="term" value="F:RNA polymerase II cis-regulatory region sequence-specific DNA binding"/>
    <property type="evidence" value="ECO:0007669"/>
    <property type="project" value="TreeGrafter"/>
</dbReference>
<feature type="domain" description="Myb-like" evidence="7">
    <location>
        <begin position="6"/>
        <end position="57"/>
    </location>
</feature>
<dbReference type="OrthoDB" id="2143914at2759"/>
<evidence type="ECO:0000256" key="3">
    <source>
        <dbReference type="ARBA" id="ARBA00023015"/>
    </source>
</evidence>
<keyword evidence="6" id="KW-0539">Nucleus</keyword>
<keyword evidence="4" id="KW-0238">DNA-binding</keyword>
<dbReference type="PANTHER" id="PTHR45614:SF124">
    <property type="entry name" value="OS03G0424300 PROTEIN"/>
    <property type="match status" value="1"/>
</dbReference>
<evidence type="ECO:0000256" key="2">
    <source>
        <dbReference type="ARBA" id="ARBA00022737"/>
    </source>
</evidence>
<dbReference type="InterPro" id="IPR001005">
    <property type="entry name" value="SANT/Myb"/>
</dbReference>
<dbReference type="EMBL" id="KE343999">
    <property type="protein sequence ID" value="EXB50409.1"/>
    <property type="molecule type" value="Genomic_DNA"/>
</dbReference>
<dbReference type="PROSITE" id="PS50090">
    <property type="entry name" value="MYB_LIKE"/>
    <property type="match status" value="2"/>
</dbReference>
<protein>
    <submittedName>
        <fullName evidence="9">Transcription factor</fullName>
    </submittedName>
</protein>